<dbReference type="EMBL" id="AP011532">
    <property type="protein sequence ID" value="BAI60866.1"/>
    <property type="molecule type" value="Genomic_DNA"/>
</dbReference>
<dbReference type="RefSeq" id="WP_012899545.1">
    <property type="nucleotide sequence ID" value="NC_013665.1"/>
</dbReference>
<evidence type="ECO:0000256" key="4">
    <source>
        <dbReference type="ARBA" id="ARBA00023239"/>
    </source>
</evidence>
<dbReference type="KEGG" id="mpd:MCP_0794"/>
<feature type="modified residue" description="N6-(pyridoxal phosphate)lysine" evidence="6">
    <location>
        <position position="109"/>
    </location>
</feature>
<dbReference type="InterPro" id="IPR050147">
    <property type="entry name" value="Ser/Thr_Dehydratase"/>
</dbReference>
<comment type="similarity">
    <text evidence="2">Belongs to the threonine synthase family.</text>
</comment>
<evidence type="ECO:0000256" key="2">
    <source>
        <dbReference type="ARBA" id="ARBA00005517"/>
    </source>
</evidence>
<dbReference type="GO" id="GO:0004794">
    <property type="term" value="F:threonine deaminase activity"/>
    <property type="evidence" value="ECO:0007669"/>
    <property type="project" value="TreeGrafter"/>
</dbReference>
<dbReference type="AlphaFoldDB" id="D1YWP4"/>
<dbReference type="STRING" id="304371.MCP_0794"/>
<reference evidence="8 9" key="2">
    <citation type="journal article" date="2008" name="Int. J. Syst. Evol. Microbiol.">
        <title>Methanocella paludicola gen. nov., sp. nov., a methane-producing archaeon, the first isolate of the lineage 'Rice Cluster I', and proposal of the new archaeal order Methanocellales ord. nov.</title>
        <authorList>
            <person name="Sakai S."/>
            <person name="Imachi H."/>
            <person name="Hanada S."/>
            <person name="Ohashi A."/>
            <person name="Harada H."/>
            <person name="Kamagata Y."/>
        </authorList>
    </citation>
    <scope>NUCLEOTIDE SEQUENCE [LARGE SCALE GENOMIC DNA]</scope>
    <source>
        <strain evidence="9">DSM 17711 / JCM 13418 / NBRC 101707 / SANAE</strain>
    </source>
</reference>
<organism evidence="8 9">
    <name type="scientific">Methanocella paludicola (strain DSM 17711 / JCM 13418 / NBRC 101707 / SANAE)</name>
    <dbReference type="NCBI Taxonomy" id="304371"/>
    <lineage>
        <taxon>Archaea</taxon>
        <taxon>Methanobacteriati</taxon>
        <taxon>Methanobacteriota</taxon>
        <taxon>Stenosarchaea group</taxon>
        <taxon>Methanomicrobia</taxon>
        <taxon>Methanocellales</taxon>
        <taxon>Methanocellaceae</taxon>
        <taxon>Methanocella</taxon>
    </lineage>
</organism>
<accession>D1YWP4</accession>
<dbReference type="Gene3D" id="3.40.50.1100">
    <property type="match status" value="2"/>
</dbReference>
<evidence type="ECO:0000259" key="7">
    <source>
        <dbReference type="Pfam" id="PF00291"/>
    </source>
</evidence>
<dbReference type="GO" id="GO:0009097">
    <property type="term" value="P:isoleucine biosynthetic process"/>
    <property type="evidence" value="ECO:0007669"/>
    <property type="project" value="TreeGrafter"/>
</dbReference>
<feature type="domain" description="Tryptophan synthase beta chain-like PALP" evidence="7">
    <location>
        <begin position="71"/>
        <end position="371"/>
    </location>
</feature>
<evidence type="ECO:0000256" key="1">
    <source>
        <dbReference type="ARBA" id="ARBA00001933"/>
    </source>
</evidence>
<dbReference type="EC" id="4.2.3.1" evidence="5"/>
<evidence type="ECO:0000256" key="3">
    <source>
        <dbReference type="ARBA" id="ARBA00022898"/>
    </source>
</evidence>
<dbReference type="GO" id="GO:0006565">
    <property type="term" value="P:L-serine catabolic process"/>
    <property type="evidence" value="ECO:0007669"/>
    <property type="project" value="TreeGrafter"/>
</dbReference>
<name>D1YWP4_METPS</name>
<comment type="cofactor">
    <cofactor evidence="1 6">
        <name>pyridoxal 5'-phosphate</name>
        <dbReference type="ChEBI" id="CHEBI:597326"/>
    </cofactor>
</comment>
<dbReference type="CDD" id="cd01563">
    <property type="entry name" value="Thr-synth_1"/>
    <property type="match status" value="1"/>
</dbReference>
<dbReference type="GO" id="GO:0009088">
    <property type="term" value="P:threonine biosynthetic process"/>
    <property type="evidence" value="ECO:0007669"/>
    <property type="project" value="UniProtKB-UniRule"/>
</dbReference>
<dbReference type="NCBIfam" id="TIGR00260">
    <property type="entry name" value="thrC"/>
    <property type="match status" value="1"/>
</dbReference>
<dbReference type="InterPro" id="IPR004450">
    <property type="entry name" value="Thr_synthase-like"/>
</dbReference>
<dbReference type="InParanoid" id="D1YWP4"/>
<dbReference type="PANTHER" id="PTHR48078">
    <property type="entry name" value="THREONINE DEHYDRATASE, MITOCHONDRIAL-RELATED"/>
    <property type="match status" value="1"/>
</dbReference>
<dbReference type="GeneID" id="8680832"/>
<keyword evidence="3 6" id="KW-0663">Pyridoxal phosphate</keyword>
<dbReference type="PANTHER" id="PTHR48078:SF6">
    <property type="entry name" value="L-THREONINE DEHYDRATASE CATABOLIC TDCB"/>
    <property type="match status" value="1"/>
</dbReference>
<evidence type="ECO:0000256" key="5">
    <source>
        <dbReference type="NCBIfam" id="TIGR00260"/>
    </source>
</evidence>
<evidence type="ECO:0000313" key="8">
    <source>
        <dbReference type="EMBL" id="BAI60866.1"/>
    </source>
</evidence>
<proteinExistence type="inferred from homology"/>
<evidence type="ECO:0000256" key="6">
    <source>
        <dbReference type="PIRSR" id="PIRSR604450-51"/>
    </source>
</evidence>
<dbReference type="PATRIC" id="fig|304371.9.peg.821"/>
<dbReference type="InterPro" id="IPR036052">
    <property type="entry name" value="TrpB-like_PALP_sf"/>
</dbReference>
<gene>
    <name evidence="8" type="ordered locus">MCP_0794</name>
</gene>
<dbReference type="GO" id="GO:0004795">
    <property type="term" value="F:threonine synthase activity"/>
    <property type="evidence" value="ECO:0007669"/>
    <property type="project" value="UniProtKB-UniRule"/>
</dbReference>
<keyword evidence="4" id="KW-0456">Lyase</keyword>
<evidence type="ECO:0000313" key="9">
    <source>
        <dbReference type="Proteomes" id="UP000001882"/>
    </source>
</evidence>
<dbReference type="Pfam" id="PF00291">
    <property type="entry name" value="PALP"/>
    <property type="match status" value="1"/>
</dbReference>
<dbReference type="InterPro" id="IPR001926">
    <property type="entry name" value="TrpB-like_PALP"/>
</dbReference>
<dbReference type="SUPFAM" id="SSF53686">
    <property type="entry name" value="Tryptophan synthase beta subunit-like PLP-dependent enzymes"/>
    <property type="match status" value="1"/>
</dbReference>
<keyword evidence="9" id="KW-1185">Reference proteome</keyword>
<protein>
    <recommendedName>
        <fullName evidence="5">Threonine synthase</fullName>
        <ecNumber evidence="5">4.2.3.1</ecNumber>
    </recommendedName>
</protein>
<dbReference type="OrthoDB" id="6371at2157"/>
<dbReference type="Proteomes" id="UP000001882">
    <property type="component" value="Chromosome"/>
</dbReference>
<reference evidence="8 9" key="1">
    <citation type="journal article" date="2007" name="Appl. Environ. Microbiol.">
        <title>Isolation of key methanogens for global methane emission from rice paddy fields: a novel isolate affiliated with the clone cluster rice cluster I.</title>
        <authorList>
            <person name="Sakai S."/>
            <person name="Imachi H."/>
            <person name="Sekiguchi Y."/>
            <person name="Ohashi A."/>
            <person name="Harada H."/>
            <person name="Kamagata Y."/>
        </authorList>
    </citation>
    <scope>NUCLEOTIDE SEQUENCE [LARGE SCALE GENOMIC DNA]</scope>
    <source>
        <strain evidence="9">DSM 17711 / JCM 13418 / NBRC 101707 / SANAE</strain>
    </source>
</reference>
<dbReference type="GO" id="GO:0006567">
    <property type="term" value="P:L-threonine catabolic process"/>
    <property type="evidence" value="ECO:0007669"/>
    <property type="project" value="TreeGrafter"/>
</dbReference>
<dbReference type="eggNOG" id="arCOG01434">
    <property type="taxonomic scope" value="Archaea"/>
</dbReference>
<reference evidence="9" key="3">
    <citation type="journal article" date="2011" name="PLoS ONE">
        <title>Genome sequence of a mesophilic hydrogenotrophic methanogen Methanocella paludicola, the first cultivated representative of the order Methanocellales.</title>
        <authorList>
            <person name="Sakai S."/>
            <person name="Takaki Y."/>
            <person name="Shimamura S."/>
            <person name="Sekine M."/>
            <person name="Tajima T."/>
            <person name="Kosugi H."/>
            <person name="Ichikawa N."/>
            <person name="Tasumi E."/>
            <person name="Hiraki A.T."/>
            <person name="Shimizu A."/>
            <person name="Kato Y."/>
            <person name="Nishiko R."/>
            <person name="Mori K."/>
            <person name="Fujita N."/>
            <person name="Imachi H."/>
            <person name="Takai K."/>
        </authorList>
    </citation>
    <scope>NUCLEOTIDE SEQUENCE [LARGE SCALE GENOMIC DNA]</scope>
    <source>
        <strain evidence="9">DSM 17711 / JCM 13418 / NBRC 101707 / SANAE</strain>
    </source>
</reference>
<sequence>MHVRYLQCVRCGRTYPKGEIRYRCDCGDSIEIVYDYAELMGHISWADLRKRTFCHWRYREFYPELKKKNIISMGEGGTGLVRSRNVVKKAGCRELLFKMESLNPTGSFKDRGSTVEISQAKAYGAPELVLASTGNMGASVAAYTARGGIGCGIYVPKNTPRIKLLQMEAHGAAIKRVNGDYTAAMVEARRQFDENHVYLAGDYPYRSEGEKSVSFEIADVLGSDYDYIAVPVGNGTLLHGMWKGLKELTLLGLIDRLPKIIGVQAEGCNTVAKAFMCNTDRIEPVLPHTLMDAVACGDPLDGSWALRALKESKGIAVTCSDNEASCARNMLALEEGIFAELSGALSTAGLIKAYEQGQIENDARVVSVITGHGLKEPEAFKCRVD</sequence>
<dbReference type="GO" id="GO:0003941">
    <property type="term" value="F:L-serine ammonia-lyase activity"/>
    <property type="evidence" value="ECO:0007669"/>
    <property type="project" value="TreeGrafter"/>
</dbReference>